<accession>A0A089HKK9</accession>
<organism evidence="2 3">
    <name type="scientific">Paenibacillus durus</name>
    <name type="common">Paenibacillus azotofixans</name>
    <dbReference type="NCBI Taxonomy" id="44251"/>
    <lineage>
        <taxon>Bacteria</taxon>
        <taxon>Bacillati</taxon>
        <taxon>Bacillota</taxon>
        <taxon>Bacilli</taxon>
        <taxon>Bacillales</taxon>
        <taxon>Paenibacillaceae</taxon>
        <taxon>Paenibacillus</taxon>
    </lineage>
</organism>
<dbReference type="PANTHER" id="PTHR38730:SF1">
    <property type="entry name" value="SLL7028 PROTEIN"/>
    <property type="match status" value="1"/>
</dbReference>
<dbReference type="STRING" id="44251.PDUR_03890"/>
<dbReference type="eggNOG" id="COG3864">
    <property type="taxonomic scope" value="Bacteria"/>
</dbReference>
<dbReference type="PANTHER" id="PTHR38730">
    <property type="entry name" value="SLL7028 PROTEIN"/>
    <property type="match status" value="1"/>
</dbReference>
<reference evidence="2 3" key="1">
    <citation type="submission" date="2014-08" db="EMBL/GenBank/DDBJ databases">
        <title>Comparative genomics of the Paenibacillus odorifer group.</title>
        <authorList>
            <person name="den Bakker H.C."/>
            <person name="Tsai Y.-C."/>
            <person name="Martin N."/>
            <person name="Korlach J."/>
            <person name="Wiedmann M."/>
        </authorList>
    </citation>
    <scope>NUCLEOTIDE SEQUENCE [LARGE SCALE GENOMIC DNA]</scope>
    <source>
        <strain evidence="2 3">DSM 1735</strain>
    </source>
</reference>
<feature type="domain" description="Putative metallopeptidase" evidence="1">
    <location>
        <begin position="218"/>
        <end position="347"/>
    </location>
</feature>
<dbReference type="AlphaFoldDB" id="A0A089HKK9"/>
<dbReference type="KEGG" id="pdu:PDUR_03890"/>
<keyword evidence="3" id="KW-1185">Reference proteome</keyword>
<sequence>MAKPKSRELDPATKAYSEGLQYICKHPMFAPLAYHARFVRQEGNLCPEKGWAVTTSHGHIHVHPKRRGLPEEWIYILAHGLLHLGFGHFRAVERQDLWNAACDSFIAKFLYDMKLGQPPAEMDGRVEIAAKSEEELYRSFMERGLPASFHNLGTAGHGFQDMILNPRSSGPSYWNNTDVNWQDCLGKGLTLAVTSAVNVTAGYEEYLGANPDVLTPAMKARNWFISSYPLMGAMAADFKIIEDPALCNRLSISVAAVDAEAKEIYMNPAAGLDEQECRFVLAHEFLHVGLRHHARAEGRDPYLWNVACDYVINQWLMEMGLGAFPRIGGLHDPDMKGLSAESIYDRIVTDMRLYRKVATFRGVGLGDILPPRVPDWWDRNDGLTLDEFYRNCLSQGLDYHYEQNRGLLPAGLVEEIRALSQPPILWDVELAKWFDHYFSPVEKVRTYSRISRRQSSTPDIPRPRWVPDSGDEDGRTFGVVLDTSGSMDTKLLGKALGAIASYSMSRDVPLVRVIFCDAAIYDQGYLAPEVIADRVSVKGRGGTILQPAIDLLEHAEDFPKSGPLLIITDGDCDRLRIHREHAFLIPKGQHLPFVPKGKVFRMD</sequence>
<dbReference type="EMBL" id="CP009288">
    <property type="protein sequence ID" value="AIQ11235.1"/>
    <property type="molecule type" value="Genomic_DNA"/>
</dbReference>
<gene>
    <name evidence="2" type="ORF">PDUR_03890</name>
</gene>
<protein>
    <submittedName>
        <fullName evidence="2">Peptidase</fullName>
    </submittedName>
</protein>
<evidence type="ECO:0000259" key="1">
    <source>
        <dbReference type="Pfam" id="PF13203"/>
    </source>
</evidence>
<proteinExistence type="predicted"/>
<name>A0A089HKK9_PAEDU</name>
<dbReference type="Proteomes" id="UP000029409">
    <property type="component" value="Chromosome"/>
</dbReference>
<dbReference type="Pfam" id="PF13203">
    <property type="entry name" value="DUF2201_N"/>
    <property type="match status" value="2"/>
</dbReference>
<evidence type="ECO:0000313" key="2">
    <source>
        <dbReference type="EMBL" id="AIQ11235.1"/>
    </source>
</evidence>
<evidence type="ECO:0000313" key="3">
    <source>
        <dbReference type="Proteomes" id="UP000029409"/>
    </source>
</evidence>
<dbReference type="OrthoDB" id="9809307at2"/>
<feature type="domain" description="Putative metallopeptidase" evidence="1">
    <location>
        <begin position="23"/>
        <end position="122"/>
    </location>
</feature>
<dbReference type="InterPro" id="IPR025154">
    <property type="entry name" value="Put_metallopeptidase_dom"/>
</dbReference>
<dbReference type="RefSeq" id="WP_042205163.1">
    <property type="nucleotide sequence ID" value="NZ_CP009288.1"/>
</dbReference>